<sequence>MIRPFVRTVLRAPRARAVVSTRFHSTSTRDHSTLAISPSSSASHALHPPTHALPSSSIFRPLDTFTPRHIGPREDDSSSMLKYLGYESMDAFVSETVPADIRIKELTDGDVKPFSELELLRRAERLAEQNRAMKSYIGMGYHNSIVPPVIQRNVLENPAWYTAYTPYSPEQSQGRLESLLNYQTIISSLTGLPIANASLLDEATAAAEAMAMCLATSSRSASPSTKKTYLVSTGVSIATLAVLRTRAKGFGITIRVVPDSDMESVINALDDGKKDACIGLMLQYPDVNGSIGSYTSLTSLAHAQGLKVVVATDLLALTMLKPPGEWGADIALGNSARFGVPAGYGGPHAAFFACSDALKRKMPGRLVGVSRDTRGRRRTGWRCRVSRGRALDPWMGMTDVGWAAREQHIRREKATSNVCTAQALLANMAAMYAVYHGPAGLRAIAGKVNAFTTILKATIEKMGYVVTNPNGWFFDTLTIDVSAIPGGADKVHQVSVARGINFRVVDAQTVGVTLDESVGILDLTDIINSFAEAAGKEGYTPAKLSGFVEGDLGITAEQLTSKIETAPAELARSTGFLQQSVFNSYHSETEMLRYLYHLQEKDFSLVHGMIPLGSCTMKLNSTSSMTPLSWKEFGGVHPFAPVEQNQGYKQIITELENDLSLITGFDATSLQPNSGASGEYAGLSVIKAYLESIGEGKRDICLIPLSAHGTNPASAFMAGMKVVPVKTLTDGSLDLADLTAKAEKHKDSLAAFMVTYPSTFGVFEEGIREACEIIHSHGGQVYLDGANLNAQIGLTNPGTVGADVCHLNLHKTFGIPHGGGGPGIGPICVRSHLQPFLPGHPIIRTGGEKAIDAVAAAPWGSASITTISWAYIKMLGGKGLTDTAKISLLNANYIAKRLGEHYTLKFSNKNGRVAHECLIDFAEFDKSAGLKVMDFAKRLQDYSFHPPTVSWPISTGMLIEPTESESKAEIDRFCDAMIQIRKEVDDIISGKQPKDSNLLKNAPHPVALMTLPENEWNRPYTKDQAAYPLPNLRKNKFWPTVTRIDDAYGDTHLICSCDSVEDYAGTDDAELKISGGVESNT</sequence>
<reference evidence="1" key="1">
    <citation type="submission" date="2023-04" db="EMBL/GenBank/DDBJ databases">
        <title>Draft Genome sequencing of Naganishia species isolated from polar environments using Oxford Nanopore Technology.</title>
        <authorList>
            <person name="Leo P."/>
            <person name="Venkateswaran K."/>
        </authorList>
    </citation>
    <scope>NUCLEOTIDE SEQUENCE</scope>
    <source>
        <strain evidence="1">MNA-CCFEE 5262</strain>
    </source>
</reference>
<comment type="caution">
    <text evidence="1">The sequence shown here is derived from an EMBL/GenBank/DDBJ whole genome shotgun (WGS) entry which is preliminary data.</text>
</comment>
<protein>
    <submittedName>
        <fullName evidence="1">Uncharacterized protein</fullName>
    </submittedName>
</protein>
<proteinExistence type="predicted"/>
<name>A0ACC2VSY1_9TREE</name>
<gene>
    <name evidence="1" type="ORF">QFC20_004991</name>
</gene>
<organism evidence="1 2">
    <name type="scientific">Naganishia adeliensis</name>
    <dbReference type="NCBI Taxonomy" id="92952"/>
    <lineage>
        <taxon>Eukaryota</taxon>
        <taxon>Fungi</taxon>
        <taxon>Dikarya</taxon>
        <taxon>Basidiomycota</taxon>
        <taxon>Agaricomycotina</taxon>
        <taxon>Tremellomycetes</taxon>
        <taxon>Filobasidiales</taxon>
        <taxon>Filobasidiaceae</taxon>
        <taxon>Naganishia</taxon>
    </lineage>
</organism>
<evidence type="ECO:0000313" key="2">
    <source>
        <dbReference type="Proteomes" id="UP001230649"/>
    </source>
</evidence>
<keyword evidence="2" id="KW-1185">Reference proteome</keyword>
<dbReference type="Proteomes" id="UP001230649">
    <property type="component" value="Unassembled WGS sequence"/>
</dbReference>
<dbReference type="EMBL" id="JASBWS010000064">
    <property type="protein sequence ID" value="KAJ9102298.1"/>
    <property type="molecule type" value="Genomic_DNA"/>
</dbReference>
<evidence type="ECO:0000313" key="1">
    <source>
        <dbReference type="EMBL" id="KAJ9102298.1"/>
    </source>
</evidence>
<accession>A0ACC2VSY1</accession>